<accession>A0A673J966</accession>
<dbReference type="Proteomes" id="UP000472270">
    <property type="component" value="Unassembled WGS sequence"/>
</dbReference>
<sequence>MVLTCTYPDCSNRLKTKRLRSLARTHSGVVTFHPARLKLWLIALWLDINTPINSERVWDSAHQHLQRAVRCYKHLLPHSTQDRRYGSPPETSDSDFPAETQFEEDTDGSIDLDVSMLSLDPPSEKKDVSFDPPTSTCTSSTTTTDEEEEQLTWKERKWIVNESTLMNLFRRCQECGALITKKQQQVTSGSLISIYWECEQRHKGQWNSCADLLQKHLAPFQRSQLVSRKQ</sequence>
<reference evidence="2" key="1">
    <citation type="submission" date="2025-08" db="UniProtKB">
        <authorList>
            <consortium name="Ensembl"/>
        </authorList>
    </citation>
    <scope>IDENTIFICATION</scope>
</reference>
<feature type="compositionally biased region" description="Low complexity" evidence="1">
    <location>
        <begin position="134"/>
        <end position="143"/>
    </location>
</feature>
<dbReference type="AlphaFoldDB" id="A0A673J966"/>
<evidence type="ECO:0000256" key="1">
    <source>
        <dbReference type="SAM" id="MobiDB-lite"/>
    </source>
</evidence>
<organism evidence="2 3">
    <name type="scientific">Sinocyclocheilus rhinocerous</name>
    <dbReference type="NCBI Taxonomy" id="307959"/>
    <lineage>
        <taxon>Eukaryota</taxon>
        <taxon>Metazoa</taxon>
        <taxon>Chordata</taxon>
        <taxon>Craniata</taxon>
        <taxon>Vertebrata</taxon>
        <taxon>Euteleostomi</taxon>
        <taxon>Actinopterygii</taxon>
        <taxon>Neopterygii</taxon>
        <taxon>Teleostei</taxon>
        <taxon>Ostariophysi</taxon>
        <taxon>Cypriniformes</taxon>
        <taxon>Cyprinidae</taxon>
        <taxon>Cyprininae</taxon>
        <taxon>Sinocyclocheilus</taxon>
    </lineage>
</organism>
<feature type="region of interest" description="Disordered" evidence="1">
    <location>
        <begin position="122"/>
        <end position="148"/>
    </location>
</feature>
<reference evidence="2" key="2">
    <citation type="submission" date="2025-09" db="UniProtKB">
        <authorList>
            <consortium name="Ensembl"/>
        </authorList>
    </citation>
    <scope>IDENTIFICATION</scope>
</reference>
<evidence type="ECO:0000313" key="2">
    <source>
        <dbReference type="Ensembl" id="ENSSRHP00000048126.1"/>
    </source>
</evidence>
<dbReference type="Ensembl" id="ENSSRHT00000049474.1">
    <property type="protein sequence ID" value="ENSSRHP00000048126.1"/>
    <property type="gene ID" value="ENSSRHG00000024226.1"/>
</dbReference>
<name>A0A673J966_9TELE</name>
<evidence type="ECO:0000313" key="3">
    <source>
        <dbReference type="Proteomes" id="UP000472270"/>
    </source>
</evidence>
<feature type="region of interest" description="Disordered" evidence="1">
    <location>
        <begin position="80"/>
        <end position="102"/>
    </location>
</feature>
<keyword evidence="3" id="KW-1185">Reference proteome</keyword>
<protein>
    <submittedName>
        <fullName evidence="2">Zgc:158320</fullName>
    </submittedName>
</protein>
<proteinExistence type="predicted"/>